<sequence>MTTIDSSRSSRRGSIFNQRDLSSLNHANLDLYCDELYEMNENIEKDLLASVHCANELILSSWFTKVISSWMLEEENIRTITGM</sequence>
<protein>
    <submittedName>
        <fullName evidence="1">Uncharacterized protein</fullName>
    </submittedName>
</protein>
<evidence type="ECO:0000313" key="2">
    <source>
        <dbReference type="Proteomes" id="UP000824120"/>
    </source>
</evidence>
<dbReference type="Proteomes" id="UP000824120">
    <property type="component" value="Chromosome 12"/>
</dbReference>
<gene>
    <name evidence="1" type="ORF">H5410_060729</name>
</gene>
<reference evidence="1 2" key="1">
    <citation type="submission" date="2020-09" db="EMBL/GenBank/DDBJ databases">
        <title>De no assembly of potato wild relative species, Solanum commersonii.</title>
        <authorList>
            <person name="Cho K."/>
        </authorList>
    </citation>
    <scope>NUCLEOTIDE SEQUENCE [LARGE SCALE GENOMIC DNA]</scope>
    <source>
        <strain evidence="1">LZ3.2</strain>
        <tissue evidence="1">Leaf</tissue>
    </source>
</reference>
<keyword evidence="2" id="KW-1185">Reference proteome</keyword>
<name>A0A9J5W5U5_SOLCO</name>
<dbReference type="AlphaFoldDB" id="A0A9J5W5U5"/>
<organism evidence="1 2">
    <name type="scientific">Solanum commersonii</name>
    <name type="common">Commerson's wild potato</name>
    <name type="synonym">Commerson's nightshade</name>
    <dbReference type="NCBI Taxonomy" id="4109"/>
    <lineage>
        <taxon>Eukaryota</taxon>
        <taxon>Viridiplantae</taxon>
        <taxon>Streptophyta</taxon>
        <taxon>Embryophyta</taxon>
        <taxon>Tracheophyta</taxon>
        <taxon>Spermatophyta</taxon>
        <taxon>Magnoliopsida</taxon>
        <taxon>eudicotyledons</taxon>
        <taxon>Gunneridae</taxon>
        <taxon>Pentapetalae</taxon>
        <taxon>asterids</taxon>
        <taxon>lamiids</taxon>
        <taxon>Solanales</taxon>
        <taxon>Solanaceae</taxon>
        <taxon>Solanoideae</taxon>
        <taxon>Solaneae</taxon>
        <taxon>Solanum</taxon>
    </lineage>
</organism>
<proteinExistence type="predicted"/>
<evidence type="ECO:0000313" key="1">
    <source>
        <dbReference type="EMBL" id="KAG5570963.1"/>
    </source>
</evidence>
<comment type="caution">
    <text evidence="1">The sequence shown here is derived from an EMBL/GenBank/DDBJ whole genome shotgun (WGS) entry which is preliminary data.</text>
</comment>
<dbReference type="EMBL" id="JACXVP010000012">
    <property type="protein sequence ID" value="KAG5570963.1"/>
    <property type="molecule type" value="Genomic_DNA"/>
</dbReference>
<accession>A0A9J5W5U5</accession>